<organism evidence="2 3">
    <name type="scientific">Anaerobaca lacustris</name>
    <dbReference type="NCBI Taxonomy" id="3044600"/>
    <lineage>
        <taxon>Bacteria</taxon>
        <taxon>Pseudomonadati</taxon>
        <taxon>Planctomycetota</taxon>
        <taxon>Phycisphaerae</taxon>
        <taxon>Sedimentisphaerales</taxon>
        <taxon>Anaerobacaceae</taxon>
        <taxon>Anaerobaca</taxon>
    </lineage>
</organism>
<feature type="transmembrane region" description="Helical" evidence="1">
    <location>
        <begin position="385"/>
        <end position="406"/>
    </location>
</feature>
<feature type="transmembrane region" description="Helical" evidence="1">
    <location>
        <begin position="909"/>
        <end position="934"/>
    </location>
</feature>
<keyword evidence="1" id="KW-0812">Transmembrane</keyword>
<dbReference type="Proteomes" id="UP001431776">
    <property type="component" value="Unassembled WGS sequence"/>
</dbReference>
<dbReference type="Gene3D" id="1.20.1640.10">
    <property type="entry name" value="Multidrug efflux transporter AcrB transmembrane domain"/>
    <property type="match status" value="2"/>
</dbReference>
<accession>A0AAW6U0K8</accession>
<dbReference type="PRINTS" id="PR00702">
    <property type="entry name" value="ACRIFLAVINRP"/>
</dbReference>
<sequence>MKLTHYAVHRRLATGAIAVSLVALGVYGLRHLPVDYLPNVTYPLIKVEIRWAGATPEEIDTEIADPVERLVATVDRLDYLESSCIEGLYALDVHFEYGADIDVAFQDVLAALTRAQRQLPSDIEAPYVFKADPSQLPVMRLAVSSDRWDPVTLRDWADNWLQDRILAMAGVAGTEIVGGLVREIRILLDPAAMEKHKLSLDTVIRRVAAENVERAGGRVTVGTREIIARTLGEFADIEDMRAVVIASDGHRKVYLRDIAEVVDGHEDVRMMTRFNSRECVTLSVLKEAEANTVQVAERVNRLLQELRPTLPEGVQLDYVEDQAVYVKQALAGVRNAALAAAVLLIVVVYLFLGSVRQVLVMVIALPLTLVLNFGLMKLAGFSLNLFSLGGLVVAIGIVLDNSIVVVENISRLRRERPDQDAAGHAVDATSEVGPALVAATLSFLALFVPFLIVPGLTSLLFRELILVIAGIVLISLAVAVSLTPMVTATLFGSRGPKRQAGWFARFFGRFTDGYGWLLERIVGWRWIAMPLFALALIAAGALLGRLGGEFLPLIDDGRIMVKVRMATGTSVHETDRALRAIEEQLQGDPLIESMFTLAGGKVMGLTTHEIANEGELNLQLIGRARRGVSTEDYVRRLRQVVGKLQPPGGRAMARQMPIRGIPGIRGSDIVVQVRGQEMETLAGLANRTAQQIREAGPFVNVSLSMDLSKPEYQVKVDRIKAAELGVSVSEVATTLRSLITGVIASRFRDGTEYHDIRVLVRPQCITTRQDVENLPLSRGQGEPLRLRDIATVTPASGPVEIIRENQIKQITVEADMAEGDLAGAVRSLQAVLAEIDRPTGYEFDFGGRARMMADMRDAVLAVLAFALFFSFIVLTVQFNSLRLPGLILGSVPVCLSGVVFLLYVTHLPLGATVIIGVLVVVAATVNDGVLLLTYAGELQDRKNRTPCEAIVAAAKTRLRPRIMTTVTTMIGFLPLALNLEEGGDMLQPMAVAAIGGLGMEILVALFLMPCLYVLFTHARRDMAEILG</sequence>
<evidence type="ECO:0000256" key="1">
    <source>
        <dbReference type="SAM" id="Phobius"/>
    </source>
</evidence>
<feature type="transmembrane region" description="Helical" evidence="1">
    <location>
        <begin position="883"/>
        <end position="903"/>
    </location>
</feature>
<feature type="transmembrane region" description="Helical" evidence="1">
    <location>
        <begin position="962"/>
        <end position="979"/>
    </location>
</feature>
<comment type="caution">
    <text evidence="2">The sequence shown here is derived from an EMBL/GenBank/DDBJ whole genome shotgun (WGS) entry which is preliminary data.</text>
</comment>
<keyword evidence="1" id="KW-1133">Transmembrane helix</keyword>
<dbReference type="PANTHER" id="PTHR32063">
    <property type="match status" value="1"/>
</dbReference>
<feature type="transmembrane region" description="Helical" evidence="1">
    <location>
        <begin position="464"/>
        <end position="491"/>
    </location>
</feature>
<gene>
    <name evidence="2" type="ORF">QJ522_20850</name>
</gene>
<feature type="transmembrane region" description="Helical" evidence="1">
    <location>
        <begin position="526"/>
        <end position="544"/>
    </location>
</feature>
<dbReference type="Gene3D" id="3.30.70.1440">
    <property type="entry name" value="Multidrug efflux transporter AcrB pore domain"/>
    <property type="match status" value="1"/>
</dbReference>
<dbReference type="SUPFAM" id="SSF82866">
    <property type="entry name" value="Multidrug efflux transporter AcrB transmembrane domain"/>
    <property type="match status" value="2"/>
</dbReference>
<evidence type="ECO:0000313" key="2">
    <source>
        <dbReference type="EMBL" id="MDI6451523.1"/>
    </source>
</evidence>
<evidence type="ECO:0000313" key="3">
    <source>
        <dbReference type="Proteomes" id="UP001431776"/>
    </source>
</evidence>
<dbReference type="Gene3D" id="3.30.70.1320">
    <property type="entry name" value="Multidrug efflux transporter AcrB pore domain like"/>
    <property type="match status" value="1"/>
</dbReference>
<name>A0AAW6U0K8_9BACT</name>
<keyword evidence="3" id="KW-1185">Reference proteome</keyword>
<dbReference type="SUPFAM" id="SSF82714">
    <property type="entry name" value="Multidrug efflux transporter AcrB TolC docking domain, DN and DC subdomains"/>
    <property type="match status" value="2"/>
</dbReference>
<feature type="transmembrane region" description="Helical" evidence="1">
    <location>
        <begin position="359"/>
        <end position="379"/>
    </location>
</feature>
<dbReference type="PANTHER" id="PTHR32063:SF0">
    <property type="entry name" value="SWARMING MOTILITY PROTEIN SWRC"/>
    <property type="match status" value="1"/>
</dbReference>
<dbReference type="GO" id="GO:0042910">
    <property type="term" value="F:xenobiotic transmembrane transporter activity"/>
    <property type="evidence" value="ECO:0007669"/>
    <property type="project" value="TreeGrafter"/>
</dbReference>
<dbReference type="Pfam" id="PF00873">
    <property type="entry name" value="ACR_tran"/>
    <property type="match status" value="1"/>
</dbReference>
<dbReference type="Gene3D" id="3.30.2090.10">
    <property type="entry name" value="Multidrug efflux transporter AcrB TolC docking domain, DN and DC subdomains"/>
    <property type="match status" value="2"/>
</dbReference>
<protein>
    <submittedName>
        <fullName evidence="2">Efflux RND transporter permease subunit</fullName>
    </submittedName>
</protein>
<feature type="transmembrane region" description="Helical" evidence="1">
    <location>
        <begin position="432"/>
        <end position="452"/>
    </location>
</feature>
<dbReference type="AlphaFoldDB" id="A0AAW6U0K8"/>
<dbReference type="RefSeq" id="WP_349246932.1">
    <property type="nucleotide sequence ID" value="NZ_JASCXX010000038.1"/>
</dbReference>
<feature type="transmembrane region" description="Helical" evidence="1">
    <location>
        <begin position="991"/>
        <end position="1015"/>
    </location>
</feature>
<keyword evidence="1" id="KW-0472">Membrane</keyword>
<dbReference type="Gene3D" id="3.30.70.1430">
    <property type="entry name" value="Multidrug efflux transporter AcrB pore domain"/>
    <property type="match status" value="2"/>
</dbReference>
<dbReference type="InterPro" id="IPR001036">
    <property type="entry name" value="Acrflvin-R"/>
</dbReference>
<feature type="transmembrane region" description="Helical" evidence="1">
    <location>
        <begin position="12"/>
        <end position="29"/>
    </location>
</feature>
<dbReference type="GO" id="GO:0005886">
    <property type="term" value="C:plasma membrane"/>
    <property type="evidence" value="ECO:0007669"/>
    <property type="project" value="TreeGrafter"/>
</dbReference>
<feature type="transmembrane region" description="Helical" evidence="1">
    <location>
        <begin position="858"/>
        <end position="876"/>
    </location>
</feature>
<reference evidence="2" key="1">
    <citation type="submission" date="2023-05" db="EMBL/GenBank/DDBJ databases">
        <title>Anaerotaeda fermentans gen. nov., sp. nov., a novel anaerobic planctomycete of the new family within the order Sedimentisphaerales isolated from Taman Peninsula, Russia.</title>
        <authorList>
            <person name="Khomyakova M.A."/>
            <person name="Merkel A.Y."/>
            <person name="Slobodkin A.I."/>
        </authorList>
    </citation>
    <scope>NUCLEOTIDE SEQUENCE</scope>
    <source>
        <strain evidence="2">M17dextr</strain>
    </source>
</reference>
<dbReference type="EMBL" id="JASCXX010000038">
    <property type="protein sequence ID" value="MDI6451523.1"/>
    <property type="molecule type" value="Genomic_DNA"/>
</dbReference>
<feature type="transmembrane region" description="Helical" evidence="1">
    <location>
        <begin position="336"/>
        <end position="352"/>
    </location>
</feature>
<dbReference type="InterPro" id="IPR027463">
    <property type="entry name" value="AcrB_DN_DC_subdom"/>
</dbReference>
<proteinExistence type="predicted"/>
<dbReference type="SUPFAM" id="SSF82693">
    <property type="entry name" value="Multidrug efflux transporter AcrB pore domain, PN1, PN2, PC1 and PC2 subdomains"/>
    <property type="match status" value="3"/>
</dbReference>